<evidence type="ECO:0000256" key="5">
    <source>
        <dbReference type="PIRSR" id="PIRSR015582-2"/>
    </source>
</evidence>
<dbReference type="GO" id="GO:0006107">
    <property type="term" value="P:oxaloacetate metabolic process"/>
    <property type="evidence" value="ECO:0007669"/>
    <property type="project" value="TreeGrafter"/>
</dbReference>
<dbReference type="PANTHER" id="PTHR32308:SF0">
    <property type="entry name" value="HPCH_HPAI ALDOLASE_CITRATE LYASE DOMAIN-CONTAINING PROTEIN"/>
    <property type="match status" value="1"/>
</dbReference>
<evidence type="ECO:0000256" key="4">
    <source>
        <dbReference type="PIRSR" id="PIRSR015582-1"/>
    </source>
</evidence>
<dbReference type="InterPro" id="IPR011206">
    <property type="entry name" value="Citrate_lyase_beta/mcl1/mcl2"/>
</dbReference>
<feature type="binding site" evidence="5">
    <location>
        <position position="117"/>
    </location>
    <ligand>
        <name>Mg(2+)</name>
        <dbReference type="ChEBI" id="CHEBI:18420"/>
    </ligand>
</feature>
<feature type="domain" description="HpcH/HpaI aldolase/citrate lyase" evidence="6">
    <location>
        <begin position="13"/>
        <end position="212"/>
    </location>
</feature>
<evidence type="ECO:0000256" key="2">
    <source>
        <dbReference type="ARBA" id="ARBA00022723"/>
    </source>
</evidence>
<keyword evidence="3 5" id="KW-0460">Magnesium</keyword>
<sequence>MKLRSWLCASPLKEKLVEKCETYSADVIHFDLEDAVPPGKKAIARAGLKAAFPPQHPLPVAVRINRLATLEGLRDVLFLTEFRLLPTIIILPKAQLARDVSLVSAIFPDSSIFAVIETLDSYFELRQLSVAPAGLAGIIFGAADFAVEMALDPLRAAQQLRPIKAEICLNARRLGLRAIDSPCFFPHQQALLQSEIVQARKQGFSGKIAIHPAQIGPINQGFTTNETCRARARRVMSMLDKVPGITTDAQAMLGPPHLRYARHILAQK</sequence>
<keyword evidence="2 5" id="KW-0479">Metal-binding</keyword>
<keyword evidence="8" id="KW-1185">Reference proteome</keyword>
<dbReference type="Proteomes" id="UP000019028">
    <property type="component" value="Chromosome"/>
</dbReference>
<dbReference type="Pfam" id="PF03328">
    <property type="entry name" value="HpcH_HpaI"/>
    <property type="match status" value="1"/>
</dbReference>
<proteinExistence type="predicted"/>
<comment type="cofactor">
    <cofactor evidence="1">
        <name>Mg(2+)</name>
        <dbReference type="ChEBI" id="CHEBI:18420"/>
    </cofactor>
</comment>
<dbReference type="PATRIC" id="fig|1239307.3.peg.882"/>
<dbReference type="InterPro" id="IPR015813">
    <property type="entry name" value="Pyrv/PenolPyrv_kinase-like_dom"/>
</dbReference>
<dbReference type="PANTHER" id="PTHR32308">
    <property type="entry name" value="LYASE BETA SUBUNIT, PUTATIVE (AFU_ORTHOLOGUE AFUA_4G13030)-RELATED"/>
    <property type="match status" value="1"/>
</dbReference>
<dbReference type="HOGENOM" id="CLU_044864_2_1_6"/>
<keyword evidence="7" id="KW-0456">Lyase</keyword>
<dbReference type="InterPro" id="IPR040442">
    <property type="entry name" value="Pyrv_kinase-like_dom_sf"/>
</dbReference>
<dbReference type="GO" id="GO:0016829">
    <property type="term" value="F:lyase activity"/>
    <property type="evidence" value="ECO:0007669"/>
    <property type="project" value="UniProtKB-KW"/>
</dbReference>
<feature type="binding site" evidence="4">
    <location>
        <position position="117"/>
    </location>
    <ligand>
        <name>substrate</name>
    </ligand>
</feature>
<dbReference type="AlphaFoldDB" id="W0HPX5"/>
<dbReference type="KEGG" id="sod:Sant_0823"/>
<feature type="binding site" evidence="4">
    <location>
        <position position="63"/>
    </location>
    <ligand>
        <name>substrate</name>
    </ligand>
</feature>
<dbReference type="RefSeq" id="WP_025421039.1">
    <property type="nucleotide sequence ID" value="NZ_CP006569.1"/>
</dbReference>
<protein>
    <submittedName>
        <fullName evidence="7">HpcH/HpaI aldolase/citrate lyase family protein</fullName>
    </submittedName>
</protein>
<reference evidence="7 8" key="1">
    <citation type="journal article" date="2014" name="Genome Biol. Evol.">
        <title>Genome degeneration and adaptation in a nascent stage of symbiosis.</title>
        <authorList>
            <person name="Oakeson K.F."/>
            <person name="Gil R."/>
            <person name="Clayton A.L."/>
            <person name="Dunn D.M."/>
            <person name="von Niederhausern A.C."/>
            <person name="Hamil C."/>
            <person name="Aoyagi A."/>
            <person name="Duval B."/>
            <person name="Baca A."/>
            <person name="Silva F.J."/>
            <person name="Vallier A."/>
            <person name="Jackson D.G."/>
            <person name="Latorre A."/>
            <person name="Weiss R.B."/>
            <person name="Heddi A."/>
            <person name="Moya A."/>
            <person name="Dale C."/>
        </authorList>
    </citation>
    <scope>NUCLEOTIDE SEQUENCE [LARGE SCALE GENOMIC DNA]</scope>
    <source>
        <strain evidence="7 8">HS1</strain>
    </source>
</reference>
<dbReference type="Gene3D" id="3.20.20.60">
    <property type="entry name" value="Phosphoenolpyruvate-binding domains"/>
    <property type="match status" value="1"/>
</dbReference>
<feature type="binding site" evidence="5">
    <location>
        <position position="144"/>
    </location>
    <ligand>
        <name>Mg(2+)</name>
        <dbReference type="ChEBI" id="CHEBI:18420"/>
    </ligand>
</feature>
<evidence type="ECO:0000313" key="7">
    <source>
        <dbReference type="EMBL" id="AHF75906.1"/>
    </source>
</evidence>
<evidence type="ECO:0000313" key="8">
    <source>
        <dbReference type="Proteomes" id="UP000019028"/>
    </source>
</evidence>
<dbReference type="PIRSF" id="PIRSF015582">
    <property type="entry name" value="Cit_lyase_B"/>
    <property type="match status" value="1"/>
</dbReference>
<gene>
    <name evidence="7" type="ORF">Sant_0823</name>
</gene>
<evidence type="ECO:0000256" key="3">
    <source>
        <dbReference type="ARBA" id="ARBA00022842"/>
    </source>
</evidence>
<dbReference type="EMBL" id="CP006569">
    <property type="protein sequence ID" value="AHF75906.1"/>
    <property type="molecule type" value="Genomic_DNA"/>
</dbReference>
<dbReference type="GO" id="GO:0000287">
    <property type="term" value="F:magnesium ion binding"/>
    <property type="evidence" value="ECO:0007669"/>
    <property type="project" value="TreeGrafter"/>
</dbReference>
<dbReference type="InterPro" id="IPR005000">
    <property type="entry name" value="Aldolase/citrate-lyase_domain"/>
</dbReference>
<evidence type="ECO:0000256" key="1">
    <source>
        <dbReference type="ARBA" id="ARBA00001946"/>
    </source>
</evidence>
<dbReference type="SUPFAM" id="SSF51621">
    <property type="entry name" value="Phosphoenolpyruvate/pyruvate domain"/>
    <property type="match status" value="1"/>
</dbReference>
<evidence type="ECO:0000259" key="6">
    <source>
        <dbReference type="Pfam" id="PF03328"/>
    </source>
</evidence>
<accession>W0HPX5</accession>
<dbReference type="OrthoDB" id="6831788at2"/>
<name>W0HPX5_9GAMM</name>
<organism evidence="7 8">
    <name type="scientific">Sodalis praecaptivus</name>
    <dbReference type="NCBI Taxonomy" id="1239307"/>
    <lineage>
        <taxon>Bacteria</taxon>
        <taxon>Pseudomonadati</taxon>
        <taxon>Pseudomonadota</taxon>
        <taxon>Gammaproteobacteria</taxon>
        <taxon>Enterobacterales</taxon>
        <taxon>Bruguierivoracaceae</taxon>
        <taxon>Sodalis</taxon>
    </lineage>
</organism>